<dbReference type="PANTHER" id="PTHR34595:SF7">
    <property type="entry name" value="SLL1039 PROTEIN"/>
    <property type="match status" value="1"/>
</dbReference>
<gene>
    <name evidence="2" type="ORF">D3Y57_09195</name>
</gene>
<dbReference type="Proteomes" id="UP000276254">
    <property type="component" value="Chromosome"/>
</dbReference>
<name>A0A494TL17_SPHPE</name>
<evidence type="ECO:0000313" key="3">
    <source>
        <dbReference type="Proteomes" id="UP000276254"/>
    </source>
</evidence>
<dbReference type="InterPro" id="IPR051680">
    <property type="entry name" value="ATP-dep_Glu-Cys_Ligase-2"/>
</dbReference>
<sequence length="311" mass="34582">MLSRTAASLYWMGRYVERAEFTARLVEATVRLDALSSSPAGEAAWASALMVIDSDTEFAATGEKLTPRNVARFLTLSTTHSGSVVSCLDKARDNAKAVRTALTREAWATINRAWLLFHGRTSPGDTQATLNLVNEAQAETRGFEGAIGRMMRNPSSWFIRLGATMERADNTARLLDVKYHILLPEGENVGGTVDRDQWTTILQTVSAVNAYRWLYRDGLKPWFVTELLILRRELPRSLAASAEEVVQHLNALGKQTGFQGEADRLARLRHARLGLTKVSTIVGDGLHEYLENFIDENAALSKAIARQFRFD</sequence>
<protein>
    <submittedName>
        <fullName evidence="2">Alpha-E domain-containing protein</fullName>
    </submittedName>
</protein>
<evidence type="ECO:0000313" key="2">
    <source>
        <dbReference type="EMBL" id="AYJ86108.1"/>
    </source>
</evidence>
<dbReference type="InterPro" id="IPR007296">
    <property type="entry name" value="DUF403"/>
</dbReference>
<dbReference type="RefSeq" id="WP_121152733.1">
    <property type="nucleotide sequence ID" value="NZ_CP032829.1"/>
</dbReference>
<dbReference type="PANTHER" id="PTHR34595">
    <property type="entry name" value="BLR5612 PROTEIN"/>
    <property type="match status" value="1"/>
</dbReference>
<dbReference type="Pfam" id="PF04168">
    <property type="entry name" value="Alpha-E"/>
    <property type="match status" value="1"/>
</dbReference>
<dbReference type="EMBL" id="CP032829">
    <property type="protein sequence ID" value="AYJ86108.1"/>
    <property type="molecule type" value="Genomic_DNA"/>
</dbReference>
<keyword evidence="3" id="KW-1185">Reference proteome</keyword>
<proteinExistence type="predicted"/>
<evidence type="ECO:0000259" key="1">
    <source>
        <dbReference type="Pfam" id="PF04168"/>
    </source>
</evidence>
<dbReference type="KEGG" id="spha:D3Y57_09195"/>
<dbReference type="AlphaFoldDB" id="A0A494TL17"/>
<accession>A0A494TL17</accession>
<organism evidence="2 3">
    <name type="scientific">Sphingomonas paeninsulae</name>
    <dbReference type="NCBI Taxonomy" id="2319844"/>
    <lineage>
        <taxon>Bacteria</taxon>
        <taxon>Pseudomonadati</taxon>
        <taxon>Pseudomonadota</taxon>
        <taxon>Alphaproteobacteria</taxon>
        <taxon>Sphingomonadales</taxon>
        <taxon>Sphingomonadaceae</taxon>
        <taxon>Sphingomonas</taxon>
    </lineage>
</organism>
<reference evidence="2 3" key="1">
    <citation type="submission" date="2018-09" db="EMBL/GenBank/DDBJ databases">
        <title>Sphingomonas peninsula sp. nov., isolated from fildes peninsula, Antarctic soil.</title>
        <authorList>
            <person name="Yingchao G."/>
        </authorList>
    </citation>
    <scope>NUCLEOTIDE SEQUENCE [LARGE SCALE GENOMIC DNA]</scope>
    <source>
        <strain evidence="2 3">YZ-8</strain>
    </source>
</reference>
<feature type="domain" description="DUF403" evidence="1">
    <location>
        <begin position="1"/>
        <end position="308"/>
    </location>
</feature>
<dbReference type="OrthoDB" id="9803532at2"/>